<sequence>MHASRPTLLLGLLCASSSWAQSSPGSLELCHDATEQDRQPDFKALDFKDLSSISLTKDNPPALRLDTNLEVLNPERIYFPFSQQVRVSYLYEEAGNSTALGYFYYKDLVDRGFINQGANLADSSDDTLADKDGNGIADFHEALFQMTDATSLDSSGRRCGNKFDYTYINAAGKPITTKLYVPELASKDCGAHFTASFEIASGQPVAANVTRPKIKAGLLGVDGNADSADQFSDRGLYRSVPNLLEPRDAKNKNGGIGHLVFLHSDDDGDKNTGGNLGPVADVTATSNGIPDYNVSAYDADGRPLSPAPDNTLEQENDRTVNLGEIQGDRELVFFAVSWGSAGHGPVSTGSAKVYPCLSFKANSNVCALYLKTPTYVYFSKTFLNLDQNPQPSTTKQVDGQSFKSVAELDIGCAYTTDQKKCELGLSGWLDQATLDRLKNVPAYNKLIMPHERAFVKADTSGKDLMPHVLVGAPSTDKYRWVLGFEDLPGGGDRDFNDVSFMIHKSNGGRVRSGVVSGDLTPDIAQDFTITEVTFRAQDDSYYASSSTDAAFCSSRPAGEQPRIRYQVALDCKVCTSNCASTNPVMTVNPNPTWVDVPLDSPPANGKRDQTVTLRDFLERSLTGSQLCWQAVMESKYDQCQPTIKNINVFYKAVKAGDYGRAAVSAVANTVLYGTFETPGRKWFEPGTQQPSVRVVDGRPDLSERGHLYLRKLFHPELPTSTLTVNGVQWDSGNKLASDLRSPSTPDPINWRKLITMNSQGERTELKSVLTDTDGGEAFSSNNCGTNNGGDWVCDLDASGGPPDDADRALLRNWLYGWEKRTGGNQDTKRTWAMGGVQLSTAAIIGASAMPSWVTLVKGQEQNAYVNNFMKDLRVSERSTMAYVGSTQGFLYGVEAGVLRMGNDSCTPTTEANGYFKVKSSQKCPANPSDPKPYPREYGEAVEKFAYMPRKLLPYYVETYLRQGNGKRSSVDASPTVADVDLGFGAYDPTKGFSANAVSDKAWTIGPKDTVGSTEGAKTVLVAPTGPSHSVVFALDITDPTSKSFPQPMWEFDMAKDKIDFGGQTGKLTVEDAFDDLGNTSTLLPDTRGSRHAPTVARMDFGPKGGQRWVALVGTDYVPNPNTAGSLFLLDVKTGMPVQVPGALPATKAAGVVPLALNEGISGEPMAVDANDDGTAELIYAATTQGKIYRIATNKVDTAGGFGRVLQVCKIADVQTELKNSSKTEYQNEAKYQGVYSTMAVTLYRETSGKGVRLFVGTANNPDISDEPADLLKPAPHGYVLAFEDRNPTGTTCGSAVPLWIKQLGAGQLVWGGIALARDANGNELVNTSTAVGKAANACSLSGTESGMFYSINAAKPEPDKQATGTELGGHSLATPVMHDGHMIMLTADGKVLVRGDPKKWNNEPTGSGAGQVRVHMWDADPSGVVKP</sequence>
<dbReference type="InterPro" id="IPR025193">
    <property type="entry name" value="DUF4114"/>
</dbReference>
<comment type="caution">
    <text evidence="3">The sequence shown here is derived from an EMBL/GenBank/DDBJ whole genome shotgun (WGS) entry which is preliminary data.</text>
</comment>
<evidence type="ECO:0000256" key="1">
    <source>
        <dbReference type="SAM" id="SignalP"/>
    </source>
</evidence>
<gene>
    <name evidence="3" type="ORF">D187_007951</name>
</gene>
<dbReference type="EMBL" id="ANAH02000066">
    <property type="protein sequence ID" value="EPX56609.1"/>
    <property type="molecule type" value="Genomic_DNA"/>
</dbReference>
<reference evidence="3" key="1">
    <citation type="submission" date="2013-05" db="EMBL/GenBank/DDBJ databases">
        <title>Genome assembly of Cystobacter fuscus DSM 2262.</title>
        <authorList>
            <person name="Sharma G."/>
            <person name="Khatri I."/>
            <person name="Kaur C."/>
            <person name="Mayilraj S."/>
            <person name="Subramanian S."/>
        </authorList>
    </citation>
    <scope>NUCLEOTIDE SEQUENCE [LARGE SCALE GENOMIC DNA]</scope>
    <source>
        <strain evidence="3">DSM 2262</strain>
    </source>
</reference>
<proteinExistence type="predicted"/>
<keyword evidence="1" id="KW-0732">Signal</keyword>
<feature type="chain" id="PRO_5004555044" description="DUF4114 domain-containing protein" evidence="1">
    <location>
        <begin position="21"/>
        <end position="1427"/>
    </location>
</feature>
<dbReference type="OrthoDB" id="7156875at2"/>
<organism evidence="3 4">
    <name type="scientific">Cystobacter fuscus (strain ATCC 25194 / DSM 2262 / NBRC 100088 / M29)</name>
    <dbReference type="NCBI Taxonomy" id="1242864"/>
    <lineage>
        <taxon>Bacteria</taxon>
        <taxon>Pseudomonadati</taxon>
        <taxon>Myxococcota</taxon>
        <taxon>Myxococcia</taxon>
        <taxon>Myxococcales</taxon>
        <taxon>Cystobacterineae</taxon>
        <taxon>Archangiaceae</taxon>
        <taxon>Cystobacter</taxon>
    </lineage>
</organism>
<evidence type="ECO:0000313" key="3">
    <source>
        <dbReference type="EMBL" id="EPX56609.1"/>
    </source>
</evidence>
<dbReference type="Pfam" id="PF13448">
    <property type="entry name" value="DUF4114"/>
    <property type="match status" value="1"/>
</dbReference>
<accession>S9Q5N7</accession>
<keyword evidence="4" id="KW-1185">Reference proteome</keyword>
<feature type="domain" description="DUF4114" evidence="2">
    <location>
        <begin position="476"/>
        <end position="502"/>
    </location>
</feature>
<dbReference type="Proteomes" id="UP000011682">
    <property type="component" value="Unassembled WGS sequence"/>
</dbReference>
<dbReference type="eggNOG" id="COG3419">
    <property type="taxonomic scope" value="Bacteria"/>
</dbReference>
<evidence type="ECO:0000313" key="4">
    <source>
        <dbReference type="Proteomes" id="UP000011682"/>
    </source>
</evidence>
<protein>
    <recommendedName>
        <fullName evidence="2">DUF4114 domain-containing protein</fullName>
    </recommendedName>
</protein>
<name>S9Q5N7_CYSF2</name>
<dbReference type="RefSeq" id="WP_002620924.1">
    <property type="nucleotide sequence ID" value="NZ_ANAH02000066.1"/>
</dbReference>
<evidence type="ECO:0000259" key="2">
    <source>
        <dbReference type="Pfam" id="PF13448"/>
    </source>
</evidence>
<feature type="signal peptide" evidence="1">
    <location>
        <begin position="1"/>
        <end position="20"/>
    </location>
</feature>